<sequence length="517" mass="60404">MEENISDSIQIVIKDKELPQKLNIKKHTKLETVVRQKNYYYLHLNDAQPLQKNNAGKQENFLKARYIENLSDINDTSSKIIYSDDDAKSFKTDGLGSEPSDSDTDDDIYKNIIDDEPHKSPKNYEVEYGGDTGPSDNPKYEKLKYKKLSYNSVRRQINHSYEQDTVHRYSSALDILASYLKGQKIIYMEARNHTTYLLNCLMIPAIVLTSATSVIQGSLECKEDNELILSAIAAFVALLLAIINYLKLDACSEAHKISAHQYDKIQTYIEFQSGQVLLFSHPMLTTENVLRQWDEYKRVIILSCPIQKKYKSQYRRWLHEKQQEKIKMIYAERQKAEKELTKVMKEDIDNISKKIEDIKGTNQFIIPRSIRYRYPLIYSTNIFAMIKKIDDYRAKILTNLKNVKNELRFINAMQKQKDYNIPPIYSKRLTELFEEKKNIIDTILFLNTAFSMIDKMFQQEITNAELRKKFCVNFFIRDIIMTICPNFSKKWCLPASYIEPEKCGGDILQKLMGVCKS</sequence>
<dbReference type="EMBL" id="MN739288">
    <property type="protein sequence ID" value="QHS97123.1"/>
    <property type="molecule type" value="Genomic_DNA"/>
</dbReference>
<evidence type="ECO:0000256" key="1">
    <source>
        <dbReference type="SAM" id="Coils"/>
    </source>
</evidence>
<feature type="coiled-coil region" evidence="1">
    <location>
        <begin position="319"/>
        <end position="346"/>
    </location>
</feature>
<feature type="transmembrane region" description="Helical" evidence="3">
    <location>
        <begin position="227"/>
        <end position="246"/>
    </location>
</feature>
<keyword evidence="3" id="KW-0472">Membrane</keyword>
<evidence type="ECO:0000256" key="3">
    <source>
        <dbReference type="SAM" id="Phobius"/>
    </source>
</evidence>
<name>A0A6C0C0P2_9ZZZZ</name>
<evidence type="ECO:0000313" key="4">
    <source>
        <dbReference type="EMBL" id="QHS97123.1"/>
    </source>
</evidence>
<feature type="transmembrane region" description="Helical" evidence="3">
    <location>
        <begin position="196"/>
        <end position="215"/>
    </location>
</feature>
<reference evidence="4" key="1">
    <citation type="journal article" date="2020" name="Nature">
        <title>Giant virus diversity and host interactions through global metagenomics.</title>
        <authorList>
            <person name="Schulz F."/>
            <person name="Roux S."/>
            <person name="Paez-Espino D."/>
            <person name="Jungbluth S."/>
            <person name="Walsh D.A."/>
            <person name="Denef V.J."/>
            <person name="McMahon K.D."/>
            <person name="Konstantinidis K.T."/>
            <person name="Eloe-Fadrosh E.A."/>
            <person name="Kyrpides N.C."/>
            <person name="Woyke T."/>
        </authorList>
    </citation>
    <scope>NUCLEOTIDE SEQUENCE</scope>
    <source>
        <strain evidence="4">GVMAG-M-3300020166-5</strain>
    </source>
</reference>
<evidence type="ECO:0000256" key="2">
    <source>
        <dbReference type="SAM" id="MobiDB-lite"/>
    </source>
</evidence>
<keyword evidence="1" id="KW-0175">Coiled coil</keyword>
<accession>A0A6C0C0P2</accession>
<keyword evidence="3" id="KW-1133">Transmembrane helix</keyword>
<dbReference type="AlphaFoldDB" id="A0A6C0C0P2"/>
<feature type="region of interest" description="Disordered" evidence="2">
    <location>
        <begin position="91"/>
        <end position="136"/>
    </location>
</feature>
<keyword evidence="3" id="KW-0812">Transmembrane</keyword>
<proteinExistence type="predicted"/>
<organism evidence="4">
    <name type="scientific">viral metagenome</name>
    <dbReference type="NCBI Taxonomy" id="1070528"/>
    <lineage>
        <taxon>unclassified sequences</taxon>
        <taxon>metagenomes</taxon>
        <taxon>organismal metagenomes</taxon>
    </lineage>
</organism>
<protein>
    <submittedName>
        <fullName evidence="4">Uncharacterized protein</fullName>
    </submittedName>
</protein>
<feature type="compositionally biased region" description="Basic and acidic residues" evidence="2">
    <location>
        <begin position="107"/>
        <end position="125"/>
    </location>
</feature>